<keyword evidence="1" id="KW-0472">Membrane</keyword>
<gene>
    <name evidence="2" type="ORF">GCM10011611_34630</name>
</gene>
<dbReference type="EMBL" id="BMJQ01000009">
    <property type="protein sequence ID" value="GGF25620.1"/>
    <property type="molecule type" value="Genomic_DNA"/>
</dbReference>
<evidence type="ECO:0000256" key="1">
    <source>
        <dbReference type="SAM" id="Phobius"/>
    </source>
</evidence>
<evidence type="ECO:0000313" key="2">
    <source>
        <dbReference type="EMBL" id="GGF25620.1"/>
    </source>
</evidence>
<dbReference type="AlphaFoldDB" id="A0A8J2YUW6"/>
<proteinExistence type="predicted"/>
<dbReference type="Proteomes" id="UP000646365">
    <property type="component" value="Unassembled WGS sequence"/>
</dbReference>
<protein>
    <submittedName>
        <fullName evidence="2">Uncharacterized protein</fullName>
    </submittedName>
</protein>
<dbReference type="RefSeq" id="WP_189048001.1">
    <property type="nucleotide sequence ID" value="NZ_BMJQ01000009.1"/>
</dbReference>
<name>A0A8J2YUW6_9PROT</name>
<sequence>MATFPPGDILGTALFGILLLSLIGVAGFIVRKLAAPTRSLTHRGLKIRQNARLPVGKVVLVDENWRLIGETAPDRFDSEPLPAGSAAAWFSAADFNRFEASKRWIAMRRPRPLQPGIGLGG</sequence>
<accession>A0A8J2YUW6</accession>
<comment type="caution">
    <text evidence="2">The sequence shown here is derived from an EMBL/GenBank/DDBJ whole genome shotgun (WGS) entry which is preliminary data.</text>
</comment>
<reference evidence="2" key="1">
    <citation type="journal article" date="2014" name="Int. J. Syst. Evol. Microbiol.">
        <title>Complete genome sequence of Corynebacterium casei LMG S-19264T (=DSM 44701T), isolated from a smear-ripened cheese.</title>
        <authorList>
            <consortium name="US DOE Joint Genome Institute (JGI-PGF)"/>
            <person name="Walter F."/>
            <person name="Albersmeier A."/>
            <person name="Kalinowski J."/>
            <person name="Ruckert C."/>
        </authorList>
    </citation>
    <scope>NUCLEOTIDE SEQUENCE</scope>
    <source>
        <strain evidence="2">CGMCC 1.15725</strain>
    </source>
</reference>
<keyword evidence="3" id="KW-1185">Reference proteome</keyword>
<evidence type="ECO:0000313" key="3">
    <source>
        <dbReference type="Proteomes" id="UP000646365"/>
    </source>
</evidence>
<organism evidence="2 3">
    <name type="scientific">Aliidongia dinghuensis</name>
    <dbReference type="NCBI Taxonomy" id="1867774"/>
    <lineage>
        <taxon>Bacteria</taxon>
        <taxon>Pseudomonadati</taxon>
        <taxon>Pseudomonadota</taxon>
        <taxon>Alphaproteobacteria</taxon>
        <taxon>Rhodospirillales</taxon>
        <taxon>Dongiaceae</taxon>
        <taxon>Aliidongia</taxon>
    </lineage>
</organism>
<keyword evidence="1" id="KW-0812">Transmembrane</keyword>
<feature type="transmembrane region" description="Helical" evidence="1">
    <location>
        <begin position="12"/>
        <end position="30"/>
    </location>
</feature>
<reference evidence="2" key="2">
    <citation type="submission" date="2020-09" db="EMBL/GenBank/DDBJ databases">
        <authorList>
            <person name="Sun Q."/>
            <person name="Zhou Y."/>
        </authorList>
    </citation>
    <scope>NUCLEOTIDE SEQUENCE</scope>
    <source>
        <strain evidence="2">CGMCC 1.15725</strain>
    </source>
</reference>
<keyword evidence="1" id="KW-1133">Transmembrane helix</keyword>